<evidence type="ECO:0000256" key="7">
    <source>
        <dbReference type="ARBA" id="ARBA00049534"/>
    </source>
</evidence>
<dbReference type="InterPro" id="IPR029062">
    <property type="entry name" value="Class_I_gatase-like"/>
</dbReference>
<feature type="active site" description="Charge relay system" evidence="10 11">
    <location>
        <position position="172"/>
    </location>
</feature>
<dbReference type="Proteomes" id="UP000426857">
    <property type="component" value="Chromosome"/>
</dbReference>
<evidence type="ECO:0000256" key="11">
    <source>
        <dbReference type="PIRSR" id="PIRSR005639-1"/>
    </source>
</evidence>
<comment type="subunit">
    <text evidence="9 10">In the presence of PdxS, forms a dodecamer of heterodimers. Only shows activity in the heterodimer.</text>
</comment>
<dbReference type="NCBIfam" id="TIGR03800">
    <property type="entry name" value="PLP_synth_Pdx2"/>
    <property type="match status" value="1"/>
</dbReference>
<dbReference type="PROSITE" id="PS51273">
    <property type="entry name" value="GATASE_TYPE_1"/>
    <property type="match status" value="1"/>
</dbReference>
<keyword evidence="3 10" id="KW-0663">Pyridoxal phosphate</keyword>
<evidence type="ECO:0000256" key="6">
    <source>
        <dbReference type="ARBA" id="ARBA00047992"/>
    </source>
</evidence>
<dbReference type="UniPathway" id="UPA00245"/>
<organism evidence="13 14">
    <name type="scientific">Corynebacterium xerosis</name>
    <dbReference type="NCBI Taxonomy" id="1725"/>
    <lineage>
        <taxon>Bacteria</taxon>
        <taxon>Bacillati</taxon>
        <taxon>Actinomycetota</taxon>
        <taxon>Actinomycetes</taxon>
        <taxon>Mycobacteriales</taxon>
        <taxon>Corynebacteriaceae</taxon>
        <taxon>Corynebacterium</taxon>
    </lineage>
</organism>
<dbReference type="Pfam" id="PF01174">
    <property type="entry name" value="SNO"/>
    <property type="match status" value="1"/>
</dbReference>
<dbReference type="GO" id="GO:0008614">
    <property type="term" value="P:pyridoxine metabolic process"/>
    <property type="evidence" value="ECO:0007669"/>
    <property type="project" value="TreeGrafter"/>
</dbReference>
<evidence type="ECO:0000256" key="10">
    <source>
        <dbReference type="HAMAP-Rule" id="MF_01615"/>
    </source>
</evidence>
<dbReference type="CDD" id="cd01749">
    <property type="entry name" value="GATase1_PB"/>
    <property type="match status" value="1"/>
</dbReference>
<keyword evidence="5 10" id="KW-0456">Lyase</keyword>
<comment type="function">
    <text evidence="8 10">Catalyzes the hydrolysis of glutamine to glutamate and ammonia as part of the biosynthesis of pyridoxal 5'-phosphate. The resulting ammonia molecule is channeled to the active site of PdxS.</text>
</comment>
<comment type="catalytic activity">
    <reaction evidence="6 10">
        <text>aldehydo-D-ribose 5-phosphate + D-glyceraldehyde 3-phosphate + L-glutamine = pyridoxal 5'-phosphate + L-glutamate + phosphate + 3 H2O + H(+)</text>
        <dbReference type="Rhea" id="RHEA:31507"/>
        <dbReference type="ChEBI" id="CHEBI:15377"/>
        <dbReference type="ChEBI" id="CHEBI:15378"/>
        <dbReference type="ChEBI" id="CHEBI:29985"/>
        <dbReference type="ChEBI" id="CHEBI:43474"/>
        <dbReference type="ChEBI" id="CHEBI:58273"/>
        <dbReference type="ChEBI" id="CHEBI:58359"/>
        <dbReference type="ChEBI" id="CHEBI:59776"/>
        <dbReference type="ChEBI" id="CHEBI:597326"/>
        <dbReference type="EC" id="4.3.3.6"/>
    </reaction>
</comment>
<evidence type="ECO:0000256" key="4">
    <source>
        <dbReference type="ARBA" id="ARBA00022962"/>
    </source>
</evidence>
<dbReference type="AlphaFoldDB" id="A0A6B8TGK0"/>
<dbReference type="EC" id="3.5.1.2" evidence="10"/>
<gene>
    <name evidence="10 13" type="primary">pdxT</name>
    <name evidence="13" type="ORF">FOB82_11715</name>
</gene>
<evidence type="ECO:0000313" key="13">
    <source>
        <dbReference type="EMBL" id="QGS35967.1"/>
    </source>
</evidence>
<evidence type="ECO:0000256" key="5">
    <source>
        <dbReference type="ARBA" id="ARBA00023239"/>
    </source>
</evidence>
<keyword evidence="2 10" id="KW-0378">Hydrolase</keyword>
<accession>A0A6B8TGK0</accession>
<dbReference type="InterPro" id="IPR021196">
    <property type="entry name" value="PdxT/SNO_CS"/>
</dbReference>
<feature type="binding site" evidence="10 12">
    <location>
        <begin position="42"/>
        <end position="44"/>
    </location>
    <ligand>
        <name>L-glutamine</name>
        <dbReference type="ChEBI" id="CHEBI:58359"/>
    </ligand>
</feature>
<evidence type="ECO:0000256" key="3">
    <source>
        <dbReference type="ARBA" id="ARBA00022898"/>
    </source>
</evidence>
<name>A0A6B8TGK0_9CORY</name>
<dbReference type="PROSITE" id="PS51130">
    <property type="entry name" value="PDXT_SNO_2"/>
    <property type="match status" value="1"/>
</dbReference>
<feature type="active site" description="Charge relay system" evidence="10 11">
    <location>
        <position position="174"/>
    </location>
</feature>
<dbReference type="GO" id="GO:0005829">
    <property type="term" value="C:cytosol"/>
    <property type="evidence" value="ECO:0007669"/>
    <property type="project" value="TreeGrafter"/>
</dbReference>
<keyword evidence="4 10" id="KW-0315">Glutamine amidotransferase</keyword>
<dbReference type="PANTHER" id="PTHR31559">
    <property type="entry name" value="PYRIDOXAL 5'-PHOSPHATE SYNTHASE SUBUNIT SNO"/>
    <property type="match status" value="1"/>
</dbReference>
<protein>
    <recommendedName>
        <fullName evidence="10">Pyridoxal 5'-phosphate synthase subunit PdxT</fullName>
        <ecNumber evidence="10">4.3.3.6</ecNumber>
    </recommendedName>
    <alternativeName>
        <fullName evidence="10">Pdx2</fullName>
    </alternativeName>
    <alternativeName>
        <fullName evidence="10">Pyridoxal 5'-phosphate synthase glutaminase subunit</fullName>
        <ecNumber evidence="10">3.5.1.2</ecNumber>
    </alternativeName>
</protein>
<dbReference type="GO" id="GO:0006543">
    <property type="term" value="P:L-glutamine catabolic process"/>
    <property type="evidence" value="ECO:0007669"/>
    <property type="project" value="UniProtKB-UniRule"/>
</dbReference>
<comment type="pathway">
    <text evidence="10">Cofactor biosynthesis; pyridoxal 5'-phosphate biosynthesis.</text>
</comment>
<dbReference type="KEGG" id="cxe:FOB82_11715"/>
<evidence type="ECO:0000313" key="14">
    <source>
        <dbReference type="Proteomes" id="UP000426857"/>
    </source>
</evidence>
<dbReference type="GO" id="GO:0042823">
    <property type="term" value="P:pyridoxal phosphate biosynthetic process"/>
    <property type="evidence" value="ECO:0007669"/>
    <property type="project" value="UniProtKB-UniRule"/>
</dbReference>
<dbReference type="SUPFAM" id="SSF52317">
    <property type="entry name" value="Class I glutamine amidotransferase-like"/>
    <property type="match status" value="1"/>
</dbReference>
<dbReference type="GO" id="GO:1903600">
    <property type="term" value="C:glutaminase complex"/>
    <property type="evidence" value="ECO:0007669"/>
    <property type="project" value="TreeGrafter"/>
</dbReference>
<dbReference type="PROSITE" id="PS01236">
    <property type="entry name" value="PDXT_SNO_1"/>
    <property type="match status" value="1"/>
</dbReference>
<reference evidence="13 14" key="1">
    <citation type="submission" date="2019-11" db="EMBL/GenBank/DDBJ databases">
        <title>FDA dAtabase for Regulatory Grade micrObial Sequences (FDA-ARGOS): Supporting development and validation of Infectious Disease Dx tests.</title>
        <authorList>
            <person name="Kerrigan L."/>
            <person name="Long C."/>
            <person name="Tallon L."/>
            <person name="Sadzewicz L."/>
            <person name="Vavikolanu K."/>
            <person name="Mehta A."/>
            <person name="Aluvathingal J."/>
            <person name="Nadendla S."/>
            <person name="Yan Y."/>
            <person name="Sichtig H."/>
        </authorList>
    </citation>
    <scope>NUCLEOTIDE SEQUENCE [LARGE SCALE GENOMIC DNA]</scope>
    <source>
        <strain evidence="13 14">FDAARGOS_674</strain>
    </source>
</reference>
<evidence type="ECO:0000256" key="9">
    <source>
        <dbReference type="ARBA" id="ARBA00064749"/>
    </source>
</evidence>
<evidence type="ECO:0000256" key="12">
    <source>
        <dbReference type="PIRSR" id="PIRSR005639-2"/>
    </source>
</evidence>
<evidence type="ECO:0000256" key="8">
    <source>
        <dbReference type="ARBA" id="ARBA00054599"/>
    </source>
</evidence>
<dbReference type="PANTHER" id="PTHR31559:SF0">
    <property type="entry name" value="PYRIDOXAL 5'-PHOSPHATE SYNTHASE SUBUNIT SNO1-RELATED"/>
    <property type="match status" value="1"/>
</dbReference>
<comment type="catalytic activity">
    <reaction evidence="7 10">
        <text>L-glutamine + H2O = L-glutamate + NH4(+)</text>
        <dbReference type="Rhea" id="RHEA:15889"/>
        <dbReference type="ChEBI" id="CHEBI:15377"/>
        <dbReference type="ChEBI" id="CHEBI:28938"/>
        <dbReference type="ChEBI" id="CHEBI:29985"/>
        <dbReference type="ChEBI" id="CHEBI:58359"/>
        <dbReference type="EC" id="3.5.1.2"/>
    </reaction>
</comment>
<dbReference type="PIRSF" id="PIRSF005639">
    <property type="entry name" value="Glut_amidoT_SNO"/>
    <property type="match status" value="1"/>
</dbReference>
<proteinExistence type="inferred from homology"/>
<dbReference type="FunFam" id="3.40.50.880:FF:000010">
    <property type="entry name" value="uncharacterized protein LOC100176842 isoform X2"/>
    <property type="match status" value="1"/>
</dbReference>
<dbReference type="EMBL" id="CP046322">
    <property type="protein sequence ID" value="QGS35967.1"/>
    <property type="molecule type" value="Genomic_DNA"/>
</dbReference>
<dbReference type="Gene3D" id="3.40.50.880">
    <property type="match status" value="1"/>
</dbReference>
<dbReference type="HAMAP" id="MF_01615">
    <property type="entry name" value="PdxT"/>
    <property type="match status" value="1"/>
</dbReference>
<feature type="binding site" evidence="10 12">
    <location>
        <begin position="131"/>
        <end position="132"/>
    </location>
    <ligand>
        <name>L-glutamine</name>
        <dbReference type="ChEBI" id="CHEBI:58359"/>
    </ligand>
</feature>
<dbReference type="GO" id="GO:0004359">
    <property type="term" value="F:glutaminase activity"/>
    <property type="evidence" value="ECO:0007669"/>
    <property type="project" value="UniProtKB-UniRule"/>
</dbReference>
<dbReference type="EC" id="4.3.3.6" evidence="10"/>
<feature type="active site" description="Nucleophile" evidence="10 11">
    <location>
        <position position="74"/>
    </location>
</feature>
<evidence type="ECO:0000256" key="2">
    <source>
        <dbReference type="ARBA" id="ARBA00022801"/>
    </source>
</evidence>
<sequence>MLALQGGVSEHERVLDELGVAHRKVRLPEHLEGLSALILPGGESTTMSKLMRFNGLLEPLSDALRAGLPAFGTCAGMILLASTVLDTRDDAVQLGALDATVRRNAFGRQVDSFETDLTFAGIDGPVPATFIRAPWVESAGDGVEVLATVPEGPAAGAIVAVRDGAVMAASFHPEVDGDVRVHRLFLRECAGLEVG</sequence>
<evidence type="ECO:0000256" key="1">
    <source>
        <dbReference type="ARBA" id="ARBA00008345"/>
    </source>
</evidence>
<dbReference type="GO" id="GO:0036381">
    <property type="term" value="F:pyridoxal 5'-phosphate synthase (glutamine hydrolysing) activity"/>
    <property type="evidence" value="ECO:0007669"/>
    <property type="project" value="UniProtKB-UniRule"/>
</dbReference>
<feature type="binding site" evidence="10 12">
    <location>
        <position position="103"/>
    </location>
    <ligand>
        <name>L-glutamine</name>
        <dbReference type="ChEBI" id="CHEBI:58359"/>
    </ligand>
</feature>
<comment type="similarity">
    <text evidence="1 10">Belongs to the glutaminase PdxT/SNO family.</text>
</comment>
<dbReference type="InterPro" id="IPR002161">
    <property type="entry name" value="PdxT/SNO"/>
</dbReference>